<protein>
    <submittedName>
        <fullName evidence="2">Uncharacterized protein</fullName>
    </submittedName>
</protein>
<feature type="compositionally biased region" description="Basic and acidic residues" evidence="1">
    <location>
        <begin position="1"/>
        <end position="11"/>
    </location>
</feature>
<dbReference type="AlphaFoldDB" id="A0A5J4W4S9"/>
<gene>
    <name evidence="2" type="ORF">EZS28_014491</name>
</gene>
<evidence type="ECO:0000313" key="3">
    <source>
        <dbReference type="Proteomes" id="UP000324800"/>
    </source>
</evidence>
<dbReference type="EMBL" id="SNRW01003390">
    <property type="protein sequence ID" value="KAA6389984.1"/>
    <property type="molecule type" value="Genomic_DNA"/>
</dbReference>
<evidence type="ECO:0000256" key="1">
    <source>
        <dbReference type="SAM" id="MobiDB-lite"/>
    </source>
</evidence>
<proteinExistence type="predicted"/>
<name>A0A5J4W4S9_9EUKA</name>
<feature type="compositionally biased region" description="Low complexity" evidence="1">
    <location>
        <begin position="351"/>
        <end position="366"/>
    </location>
</feature>
<dbReference type="Proteomes" id="UP000324800">
    <property type="component" value="Unassembled WGS sequence"/>
</dbReference>
<organism evidence="2 3">
    <name type="scientific">Streblomastix strix</name>
    <dbReference type="NCBI Taxonomy" id="222440"/>
    <lineage>
        <taxon>Eukaryota</taxon>
        <taxon>Metamonada</taxon>
        <taxon>Preaxostyla</taxon>
        <taxon>Oxymonadida</taxon>
        <taxon>Streblomastigidae</taxon>
        <taxon>Streblomastix</taxon>
    </lineage>
</organism>
<feature type="region of interest" description="Disordered" evidence="1">
    <location>
        <begin position="1"/>
        <end position="29"/>
    </location>
</feature>
<feature type="region of interest" description="Disordered" evidence="1">
    <location>
        <begin position="335"/>
        <end position="366"/>
    </location>
</feature>
<accession>A0A5J4W4S9</accession>
<reference evidence="2 3" key="1">
    <citation type="submission" date="2019-03" db="EMBL/GenBank/DDBJ databases">
        <title>Single cell metagenomics reveals metabolic interactions within the superorganism composed of flagellate Streblomastix strix and complex community of Bacteroidetes bacteria on its surface.</title>
        <authorList>
            <person name="Treitli S.C."/>
            <person name="Kolisko M."/>
            <person name="Husnik F."/>
            <person name="Keeling P."/>
            <person name="Hampl V."/>
        </authorList>
    </citation>
    <scope>NUCLEOTIDE SEQUENCE [LARGE SCALE GENOMIC DNA]</scope>
    <source>
        <strain evidence="2">ST1C</strain>
    </source>
</reference>
<feature type="compositionally biased region" description="Basic and acidic residues" evidence="1">
    <location>
        <begin position="18"/>
        <end position="28"/>
    </location>
</feature>
<sequence>MDDLPKEKERINQIQDSQEQHQDSEENVKQQNLTIQPWVYDFISNTPNSQEETQRTQLLDAATKVFVKYYKQKERVLDPTSERANKLERERLLERDEDTMGLELIEKEVIGCSGENDLEVEVETQKFAVLAQHACVAAVTALIFGDVREATRQILTAHNANRIIAGDAQQRRGVALVADQFKDVLGKNASVYKVLGEQSKQAIRESAKTAKILAEAQKPKDSKQLSIQQQPQAIQTMFPNMYTQQSGGQFRAGRGQSMYQVQSQQLPKFGFAVKRNRFGKTVNQQPGNFFPQQGFIQQAPLPFQQSLFSQQQPLFPQQPTAFNQYQQLFPQNQKNQQGLLPQPNFNSQLNTQVQSQPAQQQQQTTQ</sequence>
<comment type="caution">
    <text evidence="2">The sequence shown here is derived from an EMBL/GenBank/DDBJ whole genome shotgun (WGS) entry which is preliminary data.</text>
</comment>
<evidence type="ECO:0000313" key="2">
    <source>
        <dbReference type="EMBL" id="KAA6389984.1"/>
    </source>
</evidence>